<dbReference type="Gene3D" id="3.40.50.620">
    <property type="entry name" value="HUPs"/>
    <property type="match status" value="1"/>
</dbReference>
<keyword evidence="2 3" id="KW-0819">tRNA processing</keyword>
<sequence>MSLSFAPQTPRQTTIAKSKKMSTTTEQPTAPPLCRRCKEHDGIYVLRNEPPHCRGCYEYFIRSKCVKRMESYKIRADDQNQIPTFLLPISFGISSTSLLYLIDSQLAGQRQKVTRTRYRLKILNVDESVLDPSLPSGSHLEVVKQRFPDAGDYIASKLEDIYSFTECADIPDLEKKDANKSPRECMQELLTALPSPTSREDMAGILRTRLIVAIAQREGCSGILWGDTTTRLADKVMAEAAKGRGFSLPWQISDTKSPYGLKFLHPLRDVFKKELVTFVTEITEPPLVPLCIAYSLTPKHSAAAATSGRNITVGELLTQYFDNMELQYPSTVMNVVRMGDRLKPSNPEADPCTTCGLPADENSEGLTLGSREDTGEARGKLCYGCMRATHGAAPHSWPVM</sequence>
<dbReference type="GO" id="GO:0000049">
    <property type="term" value="F:tRNA binding"/>
    <property type="evidence" value="ECO:0007669"/>
    <property type="project" value="InterPro"/>
</dbReference>
<dbReference type="GO" id="GO:0016779">
    <property type="term" value="F:nucleotidyltransferase activity"/>
    <property type="evidence" value="ECO:0007669"/>
    <property type="project" value="UniProtKB-UniRule"/>
</dbReference>
<dbReference type="HAMAP" id="MF_03054">
    <property type="entry name" value="CTU2"/>
    <property type="match status" value="1"/>
</dbReference>
<keyword evidence="1 3" id="KW-0963">Cytoplasm</keyword>
<dbReference type="InterPro" id="IPR014729">
    <property type="entry name" value="Rossmann-like_a/b/a_fold"/>
</dbReference>
<feature type="compositionally biased region" description="Polar residues" evidence="4">
    <location>
        <begin position="1"/>
        <end position="28"/>
    </location>
</feature>
<dbReference type="STRING" id="1076935.U4L9J8"/>
<comment type="pathway">
    <text evidence="3">tRNA modification; 5-methoxycarbonylmethyl-2-thiouridine-tRNA biosynthesis.</text>
</comment>
<protein>
    <recommendedName>
        <fullName evidence="3">Cytoplasmic tRNA 2-thiolation protein 2</fullName>
    </recommendedName>
</protein>
<evidence type="ECO:0000256" key="1">
    <source>
        <dbReference type="ARBA" id="ARBA00022490"/>
    </source>
</evidence>
<comment type="function">
    <text evidence="3">Plays a central role in 2-thiolation of mcm(5)S(2)U at tRNA wobble positions of tRNA(Lys), tRNA(Glu) and tRNA(Gln). May act by forming a heterodimer with NCS6 that ligates sulfur from thiocarboxylated URM1 onto the uridine of tRNAs at wobble position. Prior mcm(5) tRNA modification by the elongator complex is required for 2-thiolation. May also be involved in protein urmylation.</text>
</comment>
<accession>U4L9J8</accession>
<name>U4L9J8_PYROM</name>
<dbReference type="PANTHER" id="PTHR20882:SF14">
    <property type="entry name" value="CYTOPLASMIC TRNA 2-THIOLATION PROTEIN 2"/>
    <property type="match status" value="1"/>
</dbReference>
<keyword evidence="6" id="KW-1185">Reference proteome</keyword>
<dbReference type="GO" id="GO:0005829">
    <property type="term" value="C:cytosol"/>
    <property type="evidence" value="ECO:0007669"/>
    <property type="project" value="TreeGrafter"/>
</dbReference>
<evidence type="ECO:0000256" key="3">
    <source>
        <dbReference type="HAMAP-Rule" id="MF_03054"/>
    </source>
</evidence>
<dbReference type="Proteomes" id="UP000018144">
    <property type="component" value="Unassembled WGS sequence"/>
</dbReference>
<dbReference type="AlphaFoldDB" id="U4L9J8"/>
<dbReference type="PANTHER" id="PTHR20882">
    <property type="entry name" value="CYTOPLASMIC TRNA 2-THIOLATION PROTEIN 2"/>
    <property type="match status" value="1"/>
</dbReference>
<dbReference type="Pfam" id="PF10288">
    <property type="entry name" value="CTU2"/>
    <property type="match status" value="1"/>
</dbReference>
<dbReference type="GO" id="GO:0002143">
    <property type="term" value="P:tRNA wobble position uridine thiolation"/>
    <property type="evidence" value="ECO:0007669"/>
    <property type="project" value="TreeGrafter"/>
</dbReference>
<evidence type="ECO:0000313" key="6">
    <source>
        <dbReference type="Proteomes" id="UP000018144"/>
    </source>
</evidence>
<dbReference type="GO" id="GO:0032447">
    <property type="term" value="P:protein urmylation"/>
    <property type="evidence" value="ECO:0007669"/>
    <property type="project" value="UniProtKB-UniRule"/>
</dbReference>
<evidence type="ECO:0000256" key="4">
    <source>
        <dbReference type="SAM" id="MobiDB-lite"/>
    </source>
</evidence>
<dbReference type="OrthoDB" id="25129at2759"/>
<gene>
    <name evidence="3" type="primary">NCS2</name>
    <name evidence="3" type="synonym">CTU2</name>
    <name evidence="5" type="ORF">PCON_02322</name>
</gene>
<dbReference type="GO" id="GO:0016783">
    <property type="term" value="F:sulfurtransferase activity"/>
    <property type="evidence" value="ECO:0007669"/>
    <property type="project" value="TreeGrafter"/>
</dbReference>
<dbReference type="UniPathway" id="UPA00988"/>
<dbReference type="OMA" id="EGDSTWA"/>
<dbReference type="InterPro" id="IPR019407">
    <property type="entry name" value="CTU2"/>
</dbReference>
<dbReference type="SUPFAM" id="SSF52402">
    <property type="entry name" value="Adenine nucleotide alpha hydrolases-like"/>
    <property type="match status" value="1"/>
</dbReference>
<dbReference type="eggNOG" id="KOG2594">
    <property type="taxonomic scope" value="Eukaryota"/>
</dbReference>
<evidence type="ECO:0000256" key="2">
    <source>
        <dbReference type="ARBA" id="ARBA00022694"/>
    </source>
</evidence>
<evidence type="ECO:0000313" key="5">
    <source>
        <dbReference type="EMBL" id="CCX15863.1"/>
    </source>
</evidence>
<reference evidence="5 6" key="1">
    <citation type="journal article" date="2013" name="PLoS Genet.">
        <title>The genome and development-dependent transcriptomes of Pyronema confluens: a window into fungal evolution.</title>
        <authorList>
            <person name="Traeger S."/>
            <person name="Altegoer F."/>
            <person name="Freitag M."/>
            <person name="Gabaldon T."/>
            <person name="Kempken F."/>
            <person name="Kumar A."/>
            <person name="Marcet-Houben M."/>
            <person name="Poggeler S."/>
            <person name="Stajich J.E."/>
            <person name="Nowrousian M."/>
        </authorList>
    </citation>
    <scope>NUCLEOTIDE SEQUENCE [LARGE SCALE GENOMIC DNA]</scope>
    <source>
        <strain evidence="6">CBS 100304</strain>
        <tissue evidence="5">Vegetative mycelium</tissue>
    </source>
</reference>
<comment type="similarity">
    <text evidence="3">Belongs to the CTU2/NCS2 family.</text>
</comment>
<dbReference type="EMBL" id="HF936264">
    <property type="protein sequence ID" value="CCX15863.1"/>
    <property type="molecule type" value="Genomic_DNA"/>
</dbReference>
<organism evidence="5 6">
    <name type="scientific">Pyronema omphalodes (strain CBS 100304)</name>
    <name type="common">Pyronema confluens</name>
    <dbReference type="NCBI Taxonomy" id="1076935"/>
    <lineage>
        <taxon>Eukaryota</taxon>
        <taxon>Fungi</taxon>
        <taxon>Dikarya</taxon>
        <taxon>Ascomycota</taxon>
        <taxon>Pezizomycotina</taxon>
        <taxon>Pezizomycetes</taxon>
        <taxon>Pezizales</taxon>
        <taxon>Pyronemataceae</taxon>
        <taxon>Pyronema</taxon>
    </lineage>
</organism>
<feature type="region of interest" description="Disordered" evidence="4">
    <location>
        <begin position="1"/>
        <end position="30"/>
    </location>
</feature>
<proteinExistence type="inferred from homology"/>
<comment type="subcellular location">
    <subcellularLocation>
        <location evidence="3">Cytoplasm</location>
    </subcellularLocation>
</comment>